<keyword evidence="1" id="KW-0698">rRNA processing</keyword>
<evidence type="ECO:0000313" key="7">
    <source>
        <dbReference type="Proteomes" id="UP000515819"/>
    </source>
</evidence>
<gene>
    <name evidence="6" type="ORF">H9Q76_08760</name>
</gene>
<dbReference type="Proteomes" id="UP000515819">
    <property type="component" value="Chromosome"/>
</dbReference>
<keyword evidence="3 6" id="KW-0808">Transferase</keyword>
<evidence type="ECO:0000256" key="4">
    <source>
        <dbReference type="ARBA" id="ARBA00022691"/>
    </source>
</evidence>
<sequence length="137" mass="15571">MEILIHVEKKKLDSAYTKAVAEYIKRLSAFCRVKCIYYKDFSKLELQNSSACFRVVPGTDTISSEEFAAKIEELGLSGYSRIEFVVADPATVYDLDIAKFSPFSLSGFTMSIDLTTVVLTEQLYRAYTILNHITYHK</sequence>
<dbReference type="SUPFAM" id="SSF75217">
    <property type="entry name" value="alpha/beta knot"/>
    <property type="match status" value="1"/>
</dbReference>
<dbReference type="PANTHER" id="PTHR33603:SF1">
    <property type="entry name" value="RIBOSOMAL RNA LARGE SUBUNIT METHYLTRANSFERASE H"/>
    <property type="match status" value="1"/>
</dbReference>
<dbReference type="GO" id="GO:0032259">
    <property type="term" value="P:methylation"/>
    <property type="evidence" value="ECO:0007669"/>
    <property type="project" value="UniProtKB-KW"/>
</dbReference>
<dbReference type="KEGG" id="wcp:H9Q76_08760"/>
<dbReference type="InterPro" id="IPR003742">
    <property type="entry name" value="RlmH-like"/>
</dbReference>
<protein>
    <submittedName>
        <fullName evidence="6">23S rRNA (Pseudouridine(1915)-N(3))-methyltransferase RlmH</fullName>
    </submittedName>
</protein>
<name>A0A7G9FJV5_9FIRM</name>
<evidence type="ECO:0000256" key="5">
    <source>
        <dbReference type="ARBA" id="ARBA00038303"/>
    </source>
</evidence>
<dbReference type="GO" id="GO:0008168">
    <property type="term" value="F:methyltransferase activity"/>
    <property type="evidence" value="ECO:0007669"/>
    <property type="project" value="UniProtKB-KW"/>
</dbReference>
<keyword evidence="7" id="KW-1185">Reference proteome</keyword>
<dbReference type="Pfam" id="PF02590">
    <property type="entry name" value="SPOUT_MTase"/>
    <property type="match status" value="1"/>
</dbReference>
<dbReference type="RefSeq" id="WP_117780649.1">
    <property type="nucleotide sequence ID" value="NZ_CP060632.1"/>
</dbReference>
<dbReference type="InterPro" id="IPR029028">
    <property type="entry name" value="Alpha/beta_knot_MTases"/>
</dbReference>
<evidence type="ECO:0000313" key="6">
    <source>
        <dbReference type="EMBL" id="QNL98836.1"/>
    </source>
</evidence>
<keyword evidence="4" id="KW-0949">S-adenosyl-L-methionine</keyword>
<dbReference type="GO" id="GO:0006364">
    <property type="term" value="P:rRNA processing"/>
    <property type="evidence" value="ECO:0007669"/>
    <property type="project" value="UniProtKB-KW"/>
</dbReference>
<organism evidence="6 7">
    <name type="scientific">Wujia chipingensis</name>
    <dbReference type="NCBI Taxonomy" id="2763670"/>
    <lineage>
        <taxon>Bacteria</taxon>
        <taxon>Bacillati</taxon>
        <taxon>Bacillota</taxon>
        <taxon>Clostridia</taxon>
        <taxon>Lachnospirales</taxon>
        <taxon>Lachnospiraceae</taxon>
        <taxon>Wujia</taxon>
    </lineage>
</organism>
<dbReference type="Gene3D" id="3.40.1280.10">
    <property type="match status" value="1"/>
</dbReference>
<evidence type="ECO:0000256" key="1">
    <source>
        <dbReference type="ARBA" id="ARBA00022552"/>
    </source>
</evidence>
<keyword evidence="2 6" id="KW-0489">Methyltransferase</keyword>
<evidence type="ECO:0000256" key="3">
    <source>
        <dbReference type="ARBA" id="ARBA00022679"/>
    </source>
</evidence>
<dbReference type="InterPro" id="IPR029026">
    <property type="entry name" value="tRNA_m1G_MTases_N"/>
</dbReference>
<reference evidence="6 7" key="1">
    <citation type="submission" date="2020-08" db="EMBL/GenBank/DDBJ databases">
        <authorList>
            <person name="Liu C."/>
            <person name="Sun Q."/>
        </authorList>
    </citation>
    <scope>NUCLEOTIDE SEQUENCE [LARGE SCALE GENOMIC DNA]</scope>
    <source>
        <strain evidence="6 7">NSJ-4</strain>
    </source>
</reference>
<proteinExistence type="inferred from homology"/>
<accession>A0A7G9FJV5</accession>
<dbReference type="PANTHER" id="PTHR33603">
    <property type="entry name" value="METHYLTRANSFERASE"/>
    <property type="match status" value="1"/>
</dbReference>
<dbReference type="AlphaFoldDB" id="A0A7G9FJV5"/>
<comment type="similarity">
    <text evidence="5">Belongs to the RNA methyltransferase RlmH family.</text>
</comment>
<dbReference type="EMBL" id="CP060632">
    <property type="protein sequence ID" value="QNL98836.1"/>
    <property type="molecule type" value="Genomic_DNA"/>
</dbReference>
<evidence type="ECO:0000256" key="2">
    <source>
        <dbReference type="ARBA" id="ARBA00022603"/>
    </source>
</evidence>